<gene>
    <name evidence="2" type="ORF">TRUGW13939_07148</name>
</gene>
<evidence type="ECO:0000313" key="2">
    <source>
        <dbReference type="EMBL" id="QKX60006.1"/>
    </source>
</evidence>
<dbReference type="PANTHER" id="PTHR42345">
    <property type="entry name" value="TPR_REGION DOMAIN-CONTAINING PROTEIN"/>
    <property type="match status" value="1"/>
</dbReference>
<feature type="region of interest" description="Disordered" evidence="1">
    <location>
        <begin position="1"/>
        <end position="30"/>
    </location>
</feature>
<protein>
    <submittedName>
        <fullName evidence="2">Uncharacterized protein</fullName>
    </submittedName>
</protein>
<dbReference type="EMBL" id="CP055901">
    <property type="protein sequence ID" value="QKX60006.1"/>
    <property type="molecule type" value="Genomic_DNA"/>
</dbReference>
<organism evidence="2 3">
    <name type="scientific">Talaromyces rugulosus</name>
    <name type="common">Penicillium rugulosum</name>
    <dbReference type="NCBI Taxonomy" id="121627"/>
    <lineage>
        <taxon>Eukaryota</taxon>
        <taxon>Fungi</taxon>
        <taxon>Dikarya</taxon>
        <taxon>Ascomycota</taxon>
        <taxon>Pezizomycotina</taxon>
        <taxon>Eurotiomycetes</taxon>
        <taxon>Eurotiomycetidae</taxon>
        <taxon>Eurotiales</taxon>
        <taxon>Trichocomaceae</taxon>
        <taxon>Talaromyces</taxon>
        <taxon>Talaromyces sect. Islandici</taxon>
    </lineage>
</organism>
<accession>A0A7H8R1S4</accession>
<name>A0A7H8R1S4_TALRU</name>
<dbReference type="OrthoDB" id="20872at2759"/>
<evidence type="ECO:0000256" key="1">
    <source>
        <dbReference type="SAM" id="MobiDB-lite"/>
    </source>
</evidence>
<dbReference type="AlphaFoldDB" id="A0A7H8R1S4"/>
<dbReference type="Proteomes" id="UP000509510">
    <property type="component" value="Chromosome IV"/>
</dbReference>
<evidence type="ECO:0000313" key="3">
    <source>
        <dbReference type="Proteomes" id="UP000509510"/>
    </source>
</evidence>
<reference evidence="3" key="1">
    <citation type="submission" date="2020-06" db="EMBL/GenBank/DDBJ databases">
        <title>A chromosome-scale genome assembly of Talaromyces rugulosus W13939.</title>
        <authorList>
            <person name="Wang B."/>
            <person name="Guo L."/>
            <person name="Ye K."/>
            <person name="Wang L."/>
        </authorList>
    </citation>
    <scope>NUCLEOTIDE SEQUENCE [LARGE SCALE GENOMIC DNA]</scope>
    <source>
        <strain evidence="3">W13939</strain>
    </source>
</reference>
<dbReference type="GeneID" id="55994641"/>
<sequence>MSDSSDDPNLISTPLERTTSLDEEPKQPSNIPNALDHALRSIDLASNDNDKTTTHFTSKDVKYLFSGAPHFMLEKGRHNHWYPHALFPWDVGAVSIQDFWDREAMRHEAFTLGTLHAHLPVPGVHHETEREEAEAKEAKGAKRSTFDLGIFEVPNMLSMNGKERGAVGIRHFLELPIADERRYRAKSPKAGDGVDHQALNNMHITQAFEKLEHMRDAYSECNQDAVFDRRRVLSQGPEAWKRIGVRDVHIKKIVERLIELSEFRTGALEKNKNMTILDKEPVATLHEQLYTHVLYPPPKCWGHHHGKKQDEENLKSQIEVLTKVLAVKGAWLDFSIPDSRLRVGQVLWEMPADPTSQKDHQSSSKGKTDAERKWLLLQLLLAGELLMRLDAIVRLAVLKPSKNISVSSQDVRDLDKLRHGKVNWDVLLVQRFMDNLKPKYCPSTKSSPSPPQEKAKRGLLAKFGRRQSQKPTQSLADSDSNSAWDCIFTPHHAERQLQGLSVFAAGIDWPNRDTIIGEIRAQINKDTYNTPLTNHQQQENRKQETLAPQYVLLRHEPSSSEFKSGWLSRAWLTGFVLPGNSINALLMASILENDPSALSAIGSLANLQGGFSYMGASWWSTKCIAGRVLAAADESKVCMGWVKVSKEKLTPRDQASGAEFGDTWFSVAVRDVKKSSCPRIRQGPKLAIESHPLGHGEVSGSTFTIPVDQQQQHGFAVTINSFDLAVSESSSDHKIVSARQASISFSLTEETAATPISLCMPLTYNIHFISSFPCRPPRGSVHHHSFSADTASETEKETAANHHNLPGHPLHTSYSYKHIPLSSLRPDTAPPPERNSEPVWILDARCSRDHEVFARAWCAAVGVDAVVGRVGRSCLACCVREARAVEAAVVIRVSVHNNK</sequence>
<proteinExistence type="predicted"/>
<keyword evidence="3" id="KW-1185">Reference proteome</keyword>
<dbReference type="PANTHER" id="PTHR42345:SF2">
    <property type="entry name" value="HELICASE-LIKE PROTEIN"/>
    <property type="match status" value="1"/>
</dbReference>
<dbReference type="KEGG" id="trg:TRUGW13939_07148"/>
<dbReference type="RefSeq" id="XP_035346183.1">
    <property type="nucleotide sequence ID" value="XM_035490290.1"/>
</dbReference>